<feature type="region of interest" description="Disordered" evidence="14">
    <location>
        <begin position="877"/>
        <end position="1091"/>
    </location>
</feature>
<dbReference type="GO" id="GO:1990467">
    <property type="term" value="C:NuA3a histone acetyltransferase complex"/>
    <property type="evidence" value="ECO:0007669"/>
    <property type="project" value="TreeGrafter"/>
</dbReference>
<feature type="compositionally biased region" description="Pro residues" evidence="14">
    <location>
        <begin position="471"/>
        <end position="485"/>
    </location>
</feature>
<evidence type="ECO:0000256" key="9">
    <source>
        <dbReference type="ARBA" id="ARBA00022990"/>
    </source>
</evidence>
<feature type="compositionally biased region" description="Polar residues" evidence="14">
    <location>
        <begin position="13"/>
        <end position="34"/>
    </location>
</feature>
<keyword evidence="5" id="KW-0479">Metal-binding</keyword>
<dbReference type="Proteomes" id="UP000053789">
    <property type="component" value="Unassembled WGS sequence"/>
</dbReference>
<dbReference type="VEuPathDB" id="FungiDB:Z519_04755"/>
<feature type="region of interest" description="Disordered" evidence="14">
    <location>
        <begin position="447"/>
        <end position="485"/>
    </location>
</feature>
<protein>
    <recommendedName>
        <fullName evidence="3 13">Histone acetyltransferase</fullName>
        <ecNumber evidence="3 13">2.3.1.48</ecNumber>
    </recommendedName>
</protein>
<organism evidence="16 17">
    <name type="scientific">Cladophialophora bantiana (strain ATCC 10958 / CBS 173.52 / CDC B-1940 / NIH 8579)</name>
    <name type="common">Xylohypha bantiana</name>
    <dbReference type="NCBI Taxonomy" id="1442370"/>
    <lineage>
        <taxon>Eukaryota</taxon>
        <taxon>Fungi</taxon>
        <taxon>Dikarya</taxon>
        <taxon>Ascomycota</taxon>
        <taxon>Pezizomycotina</taxon>
        <taxon>Eurotiomycetes</taxon>
        <taxon>Chaetothyriomycetidae</taxon>
        <taxon>Chaetothyriales</taxon>
        <taxon>Herpotrichiellaceae</taxon>
        <taxon>Cladophialophora</taxon>
    </lineage>
</organism>
<dbReference type="RefSeq" id="XP_016621447.1">
    <property type="nucleotide sequence ID" value="XM_016762500.1"/>
</dbReference>
<feature type="compositionally biased region" description="Low complexity" evidence="14">
    <location>
        <begin position="208"/>
        <end position="226"/>
    </location>
</feature>
<dbReference type="PROSITE" id="PS51726">
    <property type="entry name" value="MYST_HAT"/>
    <property type="match status" value="1"/>
</dbReference>
<dbReference type="Gene3D" id="3.30.40.10">
    <property type="entry name" value="Zinc/RING finger domain, C3HC4 (zinc finger)"/>
    <property type="match status" value="1"/>
</dbReference>
<dbReference type="GO" id="GO:0005634">
    <property type="term" value="C:nucleus"/>
    <property type="evidence" value="ECO:0007669"/>
    <property type="project" value="UniProtKB-SubCell"/>
</dbReference>
<keyword evidence="9" id="KW-0007">Acetylation</keyword>
<dbReference type="InterPro" id="IPR011011">
    <property type="entry name" value="Znf_FYVE_PHD"/>
</dbReference>
<dbReference type="Gene3D" id="1.10.10.10">
    <property type="entry name" value="Winged helix-like DNA-binding domain superfamily/Winged helix DNA-binding domain"/>
    <property type="match status" value="1"/>
</dbReference>
<dbReference type="PANTHER" id="PTHR10615">
    <property type="entry name" value="HISTONE ACETYLTRANSFERASE"/>
    <property type="match status" value="1"/>
</dbReference>
<feature type="compositionally biased region" description="Basic and acidic residues" evidence="14">
    <location>
        <begin position="995"/>
        <end position="1004"/>
    </location>
</feature>
<name>A0A0D2HN13_CLAB1</name>
<feature type="compositionally biased region" description="Acidic residues" evidence="14">
    <location>
        <begin position="227"/>
        <end position="242"/>
    </location>
</feature>
<evidence type="ECO:0000256" key="13">
    <source>
        <dbReference type="RuleBase" id="RU361211"/>
    </source>
</evidence>
<feature type="compositionally biased region" description="Basic and acidic residues" evidence="14">
    <location>
        <begin position="944"/>
        <end position="956"/>
    </location>
</feature>
<keyword evidence="10 13" id="KW-0539">Nucleus</keyword>
<evidence type="ECO:0000256" key="6">
    <source>
        <dbReference type="ARBA" id="ARBA00022771"/>
    </source>
</evidence>
<dbReference type="Pfam" id="PF01853">
    <property type="entry name" value="MOZ_SAS"/>
    <property type="match status" value="1"/>
</dbReference>
<dbReference type="EC" id="2.3.1.48" evidence="3 13"/>
<feature type="compositionally biased region" description="Low complexity" evidence="14">
    <location>
        <begin position="550"/>
        <end position="578"/>
    </location>
</feature>
<feature type="compositionally biased region" description="Acidic residues" evidence="14">
    <location>
        <begin position="1216"/>
        <end position="1303"/>
    </location>
</feature>
<dbReference type="SUPFAM" id="SSF55729">
    <property type="entry name" value="Acyl-CoA N-acyltransferases (Nat)"/>
    <property type="match status" value="1"/>
</dbReference>
<feature type="region of interest" description="Disordered" evidence="14">
    <location>
        <begin position="1106"/>
        <end position="1303"/>
    </location>
</feature>
<evidence type="ECO:0000259" key="15">
    <source>
        <dbReference type="PROSITE" id="PS51726"/>
    </source>
</evidence>
<feature type="region of interest" description="Disordered" evidence="14">
    <location>
        <begin position="303"/>
        <end position="429"/>
    </location>
</feature>
<evidence type="ECO:0000256" key="7">
    <source>
        <dbReference type="ARBA" id="ARBA00022833"/>
    </source>
</evidence>
<dbReference type="GO" id="GO:0003712">
    <property type="term" value="F:transcription coregulator activity"/>
    <property type="evidence" value="ECO:0007669"/>
    <property type="project" value="TreeGrafter"/>
</dbReference>
<feature type="compositionally biased region" description="Polar residues" evidence="14">
    <location>
        <begin position="1080"/>
        <end position="1090"/>
    </location>
</feature>
<dbReference type="GeneID" id="27697683"/>
<keyword evidence="17" id="KW-1185">Reference proteome</keyword>
<feature type="compositionally biased region" description="Polar residues" evidence="14">
    <location>
        <begin position="1161"/>
        <end position="1176"/>
    </location>
</feature>
<dbReference type="InterPro" id="IPR050603">
    <property type="entry name" value="MYST_HAT"/>
</dbReference>
<feature type="compositionally biased region" description="Polar residues" evidence="14">
    <location>
        <begin position="306"/>
        <end position="322"/>
    </location>
</feature>
<evidence type="ECO:0000256" key="5">
    <source>
        <dbReference type="ARBA" id="ARBA00022723"/>
    </source>
</evidence>
<dbReference type="Pfam" id="PF17772">
    <property type="entry name" value="zf-MYST"/>
    <property type="match status" value="1"/>
</dbReference>
<dbReference type="SUPFAM" id="SSF57903">
    <property type="entry name" value="FYVE/PHD zinc finger"/>
    <property type="match status" value="1"/>
</dbReference>
<dbReference type="InterPro" id="IPR040706">
    <property type="entry name" value="Zf-MYST"/>
</dbReference>
<feature type="region of interest" description="Disordered" evidence="14">
    <location>
        <begin position="1"/>
        <end position="248"/>
    </location>
</feature>
<evidence type="ECO:0000256" key="8">
    <source>
        <dbReference type="ARBA" id="ARBA00022853"/>
    </source>
</evidence>
<keyword evidence="7" id="KW-0862">Zinc</keyword>
<dbReference type="InterPro" id="IPR016181">
    <property type="entry name" value="Acyl_CoA_acyltransferase"/>
</dbReference>
<feature type="region of interest" description="Disordered" evidence="14">
    <location>
        <begin position="545"/>
        <end position="582"/>
    </location>
</feature>
<comment type="similarity">
    <text evidence="2 13">Belongs to the MYST (SAS/MOZ) family.</text>
</comment>
<dbReference type="Gene3D" id="3.40.630.30">
    <property type="match status" value="1"/>
</dbReference>
<dbReference type="PANTHER" id="PTHR10615:SF161">
    <property type="entry name" value="HISTONE ACETYLTRANSFERASE KAT7"/>
    <property type="match status" value="1"/>
</dbReference>
<keyword evidence="4" id="KW-0808">Transferase</keyword>
<feature type="active site" description="Proton donor/acceptor" evidence="12">
    <location>
        <position position="757"/>
    </location>
</feature>
<dbReference type="HOGENOM" id="CLU_005327_2_0_1"/>
<feature type="compositionally biased region" description="Low complexity" evidence="14">
    <location>
        <begin position="964"/>
        <end position="979"/>
    </location>
</feature>
<dbReference type="GO" id="GO:0031507">
    <property type="term" value="P:heterochromatin formation"/>
    <property type="evidence" value="ECO:0007669"/>
    <property type="project" value="UniProtKB-ARBA"/>
</dbReference>
<feature type="compositionally biased region" description="Basic residues" evidence="14">
    <location>
        <begin position="455"/>
        <end position="470"/>
    </location>
</feature>
<comment type="function">
    <text evidence="11">Catalytic component of the NuA4 histone acetyltransferase (HAT) complex which is involved in epigenetic transcriptional activation of selected genes principally by acetylation of nucleosomal histones H4, H3, H2B, H2A and H2A variant H2A.Z. Acetylates histone H4 to form H4K5ac, H4K8ac, H4K12ac and H4K16ac, histone H3 to form H3K14ac, and histone H2A to form H2AK4ac and H2AK7ac. The NuA4 complex is involved in the DNA damage response and is required for chromosome segregation. The NuA4 complex plays a direct role in repair of DNA double-strand breaks (DSBs) through homologous recombination. Recruitment to promoters depends on H3K4me. Also acetylates non-histone proteins. In addition to protein acetyltransferase, can use different acyl-CoA substrates, such as 2-hydroxyisobutanoyl-CoA (2-hydroxyisobutyryl-CoA) or (2E)-butenoyl-CoA (crotonyl-CoA), and is able to mediate protein 2-hydroxyisobutyrylation and crotonylation, respectively.</text>
</comment>
<feature type="compositionally biased region" description="Low complexity" evidence="14">
    <location>
        <begin position="384"/>
        <end position="393"/>
    </location>
</feature>
<feature type="domain" description="MYST-type HAT" evidence="15">
    <location>
        <begin position="581"/>
        <end position="856"/>
    </location>
</feature>
<dbReference type="Gene3D" id="3.30.60.60">
    <property type="entry name" value="N-acetyl transferase-like"/>
    <property type="match status" value="1"/>
</dbReference>
<dbReference type="GO" id="GO:0004402">
    <property type="term" value="F:histone acetyltransferase activity"/>
    <property type="evidence" value="ECO:0007669"/>
    <property type="project" value="InterPro"/>
</dbReference>
<evidence type="ECO:0000256" key="2">
    <source>
        <dbReference type="ARBA" id="ARBA00010107"/>
    </source>
</evidence>
<comment type="catalytic activity">
    <reaction evidence="13">
        <text>L-lysyl-[protein] + acetyl-CoA = N(6)-acetyl-L-lysyl-[protein] + CoA + H(+)</text>
        <dbReference type="Rhea" id="RHEA:45948"/>
        <dbReference type="Rhea" id="RHEA-COMP:9752"/>
        <dbReference type="Rhea" id="RHEA-COMP:10731"/>
        <dbReference type="ChEBI" id="CHEBI:15378"/>
        <dbReference type="ChEBI" id="CHEBI:29969"/>
        <dbReference type="ChEBI" id="CHEBI:57287"/>
        <dbReference type="ChEBI" id="CHEBI:57288"/>
        <dbReference type="ChEBI" id="CHEBI:61930"/>
        <dbReference type="EC" id="2.3.1.48"/>
    </reaction>
</comment>
<evidence type="ECO:0000256" key="11">
    <source>
        <dbReference type="ARBA" id="ARBA00045805"/>
    </source>
</evidence>
<evidence type="ECO:0000256" key="14">
    <source>
        <dbReference type="SAM" id="MobiDB-lite"/>
    </source>
</evidence>
<sequence>MPPLTALELDQLPSVNQETPNNEHSPAQSSTNESPEYAGGENGKDGEVPEAEQDASSGDRKSRVGAEQANLHMPNSEDSALGEQLQRSAEESFSDNEGKIEADAASTSAPQTDSKEDITMTDADAEAESEEDDDDDEKDAAADEDESEQDQNGEEDDGSEEDEDKIADEDNETVDEDGDEDDQEDTKSKEAGGDSEESSESSQEESESSASASASSSASGSGSGSESESESESESSEEDTSEATDSKQDCVFCQEKAAADDENGELRLTCSDCGNRAHPKCARENGSLHEGETSRWKCRGCAGDKTVQSESPKAPSTRSKNSAPRLVRDLLPVTRGVQKPNSHSIFAQPVIGEGDEGGRALRKRKSPTQEPPPIEKRRRKATDRALAAAATSKELAEKKMAIAHSTRRSSQLKITKPTARILQHRPFNKPPPHKFILAFRLEQSKIEAILSKPPRPGRRRERRTQPKKPPKIPPPPIYQPPVPKFPALPTQHLIFPSAFTDREAELNAKPYGGILSEADADTSRSLPQLRDREIFEIARKEAEEERRRASAAAEAEINGGTGDATATSTSTTKPSRATVSGPPSKIKCIQFGKHVIDTFYAAPYPEEYSHETRLFICEFCLKYLPSEFVAYRHKLKCPAKHPPGDEIYRDGTVSVWEVDGRKKTEYCQCLCLMAKMFLGSKTLYYDVEPFLFYILTEYDELGYHFVGYFSKEKRPASQNNVSCILVMPIHQRKGYATFLIDFSYLLTRIERKEGSPEKPLSDMGLTAYRSYWDLTISRHLLDLGFKPFSTKTLMARTGMTADDVIHSLERLYAFTKDPVTKTYAVRYDRKLYQKIVDDYEAKKHRRLKPDKLMWTPYIMGRSDQATLDGQPLQALAPRDEEDGDEEDEEAGEEVDVDSVLAGKSVAGRDLAETEMDVDRLSPRSKSKSTKAMSRRESVGVQEDMDVKDLSLVDAHGHVAPGPPSTAALSGTASSGLATARPDIKVNGLVNGESPKVGDSHPQHEDNEDDGHENGQAPGEKQEPNEADKEEREQEPPLSGYALAFRQLSIPPTRFQIDPPIPPSMLRQRSTKKRSAATAFGSASTPKTNGLGTVESPAIAVAASMVPVRSSPRNANNYNNNNTGLGSTGATVTANGSSIASAGSVSPKGPGTPVRRSGRRSGLSTVTIPASDVSVTNDDQEDAPAEEDEEAVQGESKADDEEEEEEQERSSPSSSSSEEEDDEQEEASMATEEESEDDDEDEEDDGDDPNDEDAVPDDDDEDSEDSEESEVDDDGDPDAEVDLADDDDEEEDDDEEDAEAEDDD</sequence>
<evidence type="ECO:0000256" key="10">
    <source>
        <dbReference type="ARBA" id="ARBA00023242"/>
    </source>
</evidence>
<dbReference type="FunFam" id="3.30.60.60:FF:000001">
    <property type="entry name" value="Histone acetyltransferase"/>
    <property type="match status" value="1"/>
</dbReference>
<dbReference type="GO" id="GO:0008270">
    <property type="term" value="F:zinc ion binding"/>
    <property type="evidence" value="ECO:0007669"/>
    <property type="project" value="UniProtKB-KW"/>
</dbReference>
<feature type="compositionally biased region" description="Acidic residues" evidence="14">
    <location>
        <begin position="879"/>
        <end position="896"/>
    </location>
</feature>
<comment type="subcellular location">
    <subcellularLocation>
        <location evidence="1 13">Nucleus</location>
    </subcellularLocation>
</comment>
<dbReference type="OrthoDB" id="787137at2759"/>
<evidence type="ECO:0000313" key="16">
    <source>
        <dbReference type="EMBL" id="KIW94778.1"/>
    </source>
</evidence>
<reference evidence="16" key="1">
    <citation type="submission" date="2015-01" db="EMBL/GenBank/DDBJ databases">
        <title>The Genome Sequence of Cladophialophora bantiana CBS 173.52.</title>
        <authorList>
            <consortium name="The Broad Institute Genomics Platform"/>
            <person name="Cuomo C."/>
            <person name="de Hoog S."/>
            <person name="Gorbushina A."/>
            <person name="Stielow B."/>
            <person name="Teixiera M."/>
            <person name="Abouelleil A."/>
            <person name="Chapman S.B."/>
            <person name="Priest M."/>
            <person name="Young S.K."/>
            <person name="Wortman J."/>
            <person name="Nusbaum C."/>
            <person name="Birren B."/>
        </authorList>
    </citation>
    <scope>NUCLEOTIDE SEQUENCE [LARGE SCALE GENOMIC DNA]</scope>
    <source>
        <strain evidence="16">CBS 173.52</strain>
    </source>
</reference>
<proteinExistence type="inferred from homology"/>
<dbReference type="FunFam" id="3.40.630.30:FF:000001">
    <property type="entry name" value="Histone acetyltransferase"/>
    <property type="match status" value="1"/>
</dbReference>
<feature type="compositionally biased region" description="Acidic residues" evidence="14">
    <location>
        <begin position="193"/>
        <end position="207"/>
    </location>
</feature>
<dbReference type="InterPro" id="IPR036388">
    <property type="entry name" value="WH-like_DNA-bd_sf"/>
</dbReference>
<feature type="compositionally biased region" description="Polar residues" evidence="14">
    <location>
        <begin position="1122"/>
        <end position="1143"/>
    </location>
</feature>
<evidence type="ECO:0000256" key="3">
    <source>
        <dbReference type="ARBA" id="ARBA00013184"/>
    </source>
</evidence>
<dbReference type="EMBL" id="KN846985">
    <property type="protein sequence ID" value="KIW94778.1"/>
    <property type="molecule type" value="Genomic_DNA"/>
</dbReference>
<evidence type="ECO:0000256" key="4">
    <source>
        <dbReference type="ARBA" id="ARBA00022679"/>
    </source>
</evidence>
<keyword evidence="8" id="KW-0156">Chromatin regulator</keyword>
<feature type="compositionally biased region" description="Acidic residues" evidence="14">
    <location>
        <begin position="1177"/>
        <end position="1206"/>
    </location>
</feature>
<accession>A0A0D2HN13</accession>
<feature type="compositionally biased region" description="Acidic residues" evidence="14">
    <location>
        <begin position="123"/>
        <end position="184"/>
    </location>
</feature>
<dbReference type="GO" id="GO:0006357">
    <property type="term" value="P:regulation of transcription by RNA polymerase II"/>
    <property type="evidence" value="ECO:0007669"/>
    <property type="project" value="TreeGrafter"/>
</dbReference>
<dbReference type="InterPro" id="IPR013083">
    <property type="entry name" value="Znf_RING/FYVE/PHD"/>
</dbReference>
<dbReference type="GO" id="GO:0003682">
    <property type="term" value="F:chromatin binding"/>
    <property type="evidence" value="ECO:0007669"/>
    <property type="project" value="TreeGrafter"/>
</dbReference>
<feature type="compositionally biased region" description="Basic and acidic residues" evidence="14">
    <location>
        <begin position="1019"/>
        <end position="1034"/>
    </location>
</feature>
<evidence type="ECO:0000256" key="1">
    <source>
        <dbReference type="ARBA" id="ARBA00004123"/>
    </source>
</evidence>
<evidence type="ECO:0000256" key="12">
    <source>
        <dbReference type="PIRSR" id="PIRSR602717-51"/>
    </source>
</evidence>
<evidence type="ECO:0000313" key="17">
    <source>
        <dbReference type="Proteomes" id="UP000053789"/>
    </source>
</evidence>
<keyword evidence="6" id="KW-0863">Zinc-finger</keyword>
<gene>
    <name evidence="16" type="ORF">Z519_04755</name>
</gene>
<dbReference type="InterPro" id="IPR002717">
    <property type="entry name" value="HAT_MYST-type"/>
</dbReference>